<evidence type="ECO:0000313" key="2">
    <source>
        <dbReference type="Proteomes" id="UP000606003"/>
    </source>
</evidence>
<protein>
    <recommendedName>
        <fullName evidence="3">CBM-cenC domain-containing protein</fullName>
    </recommendedName>
</protein>
<dbReference type="Gene3D" id="2.60.120.260">
    <property type="entry name" value="Galactose-binding domain-like"/>
    <property type="match status" value="1"/>
</dbReference>
<dbReference type="PROSITE" id="PS51257">
    <property type="entry name" value="PROKAR_LIPOPROTEIN"/>
    <property type="match status" value="1"/>
</dbReference>
<proteinExistence type="predicted"/>
<dbReference type="RefSeq" id="WP_190926135.1">
    <property type="nucleotide sequence ID" value="NZ_JACXAC010000005.1"/>
</dbReference>
<gene>
    <name evidence="1" type="ORF">IC234_15010</name>
</gene>
<evidence type="ECO:0008006" key="3">
    <source>
        <dbReference type="Google" id="ProtNLM"/>
    </source>
</evidence>
<reference evidence="1 2" key="1">
    <citation type="submission" date="2020-09" db="EMBL/GenBank/DDBJ databases">
        <authorList>
            <person name="Kim M.K."/>
        </authorList>
    </citation>
    <scope>NUCLEOTIDE SEQUENCE [LARGE SCALE GENOMIC DNA]</scope>
    <source>
        <strain evidence="1 2">BT189</strain>
    </source>
</reference>
<keyword evidence="2" id="KW-1185">Reference proteome</keyword>
<dbReference type="EMBL" id="JACXAC010000005">
    <property type="protein sequence ID" value="MBD2723438.1"/>
    <property type="molecule type" value="Genomic_DNA"/>
</dbReference>
<organism evidence="1 2">
    <name type="scientific">Hymenobacter armeniacus</name>
    <dbReference type="NCBI Taxonomy" id="2771358"/>
    <lineage>
        <taxon>Bacteria</taxon>
        <taxon>Pseudomonadati</taxon>
        <taxon>Bacteroidota</taxon>
        <taxon>Cytophagia</taxon>
        <taxon>Cytophagales</taxon>
        <taxon>Hymenobacteraceae</taxon>
        <taxon>Hymenobacter</taxon>
    </lineage>
</organism>
<name>A0ABR8JXB6_9BACT</name>
<accession>A0ABR8JXB6</accession>
<sequence>MRNSIFLTALSLLAACRSDSNSAARSGTDASVLATADFEQSIGWGNADAASLTTEKAHSGQWSVRVKPEVAFSYTYSRQLRDLSPTPLTRLVLEGQVLRVAAGSTAKLVVQVNASPTDDTKVFYAALPVEQDVPKFGEWTAVRLPINLPTSATGANNIKIYLWNDQGTAPTYLDDVRLRKAE</sequence>
<dbReference type="Proteomes" id="UP000606003">
    <property type="component" value="Unassembled WGS sequence"/>
</dbReference>
<evidence type="ECO:0000313" key="1">
    <source>
        <dbReference type="EMBL" id="MBD2723438.1"/>
    </source>
</evidence>
<comment type="caution">
    <text evidence="1">The sequence shown here is derived from an EMBL/GenBank/DDBJ whole genome shotgun (WGS) entry which is preliminary data.</text>
</comment>